<keyword evidence="3" id="KW-1185">Reference proteome</keyword>
<evidence type="ECO:0000256" key="1">
    <source>
        <dbReference type="SAM" id="MobiDB-lite"/>
    </source>
</evidence>
<dbReference type="AlphaFoldDB" id="A0A392VYY8"/>
<evidence type="ECO:0000313" key="2">
    <source>
        <dbReference type="EMBL" id="MCI91885.1"/>
    </source>
</evidence>
<accession>A0A392VYY8</accession>
<proteinExistence type="predicted"/>
<feature type="non-terminal residue" evidence="2">
    <location>
        <position position="1"/>
    </location>
</feature>
<protein>
    <submittedName>
        <fullName evidence="2">Uncharacterized protein</fullName>
    </submittedName>
</protein>
<comment type="caution">
    <text evidence="2">The sequence shown here is derived from an EMBL/GenBank/DDBJ whole genome shotgun (WGS) entry which is preliminary data.</text>
</comment>
<evidence type="ECO:0000313" key="3">
    <source>
        <dbReference type="Proteomes" id="UP000265520"/>
    </source>
</evidence>
<name>A0A392VYY8_9FABA</name>
<dbReference type="Proteomes" id="UP000265520">
    <property type="component" value="Unassembled WGS sequence"/>
</dbReference>
<organism evidence="2 3">
    <name type="scientific">Trifolium medium</name>
    <dbReference type="NCBI Taxonomy" id="97028"/>
    <lineage>
        <taxon>Eukaryota</taxon>
        <taxon>Viridiplantae</taxon>
        <taxon>Streptophyta</taxon>
        <taxon>Embryophyta</taxon>
        <taxon>Tracheophyta</taxon>
        <taxon>Spermatophyta</taxon>
        <taxon>Magnoliopsida</taxon>
        <taxon>eudicotyledons</taxon>
        <taxon>Gunneridae</taxon>
        <taxon>Pentapetalae</taxon>
        <taxon>rosids</taxon>
        <taxon>fabids</taxon>
        <taxon>Fabales</taxon>
        <taxon>Fabaceae</taxon>
        <taxon>Papilionoideae</taxon>
        <taxon>50 kb inversion clade</taxon>
        <taxon>NPAAA clade</taxon>
        <taxon>Hologalegina</taxon>
        <taxon>IRL clade</taxon>
        <taxon>Trifolieae</taxon>
        <taxon>Trifolium</taxon>
    </lineage>
</organism>
<feature type="region of interest" description="Disordered" evidence="1">
    <location>
        <begin position="1"/>
        <end position="26"/>
    </location>
</feature>
<sequence>LRSDRSHPGEAPLRAATPGSRRDPARLTTMVETTPMFIIP</sequence>
<reference evidence="2 3" key="1">
    <citation type="journal article" date="2018" name="Front. Plant Sci.">
        <title>Red Clover (Trifolium pratense) and Zigzag Clover (T. medium) - A Picture of Genomic Similarities and Differences.</title>
        <authorList>
            <person name="Dluhosova J."/>
            <person name="Istvanek J."/>
            <person name="Nedelnik J."/>
            <person name="Repkova J."/>
        </authorList>
    </citation>
    <scope>NUCLEOTIDE SEQUENCE [LARGE SCALE GENOMIC DNA]</scope>
    <source>
        <strain evidence="3">cv. 10/8</strain>
        <tissue evidence="2">Leaf</tissue>
    </source>
</reference>
<dbReference type="EMBL" id="LXQA011284731">
    <property type="protein sequence ID" value="MCI91885.1"/>
    <property type="molecule type" value="Genomic_DNA"/>
</dbReference>